<sequence>MFGNNISHSHRKTRTKWTPNLQKKTFVDECGNKITLRVCAKILKTIDRFGFDVVMKKFKKNGKIVIK</sequence>
<dbReference type="InterPro" id="IPR034704">
    <property type="entry name" value="Ribosomal_bL28/bL31-like_sf"/>
</dbReference>
<dbReference type="InterPro" id="IPR026569">
    <property type="entry name" value="Ribosomal_bL28"/>
</dbReference>
<accession>A0A1I1F4F2</accession>
<dbReference type="EMBL" id="FOKY01000025">
    <property type="protein sequence ID" value="SFB94194.1"/>
    <property type="molecule type" value="Genomic_DNA"/>
</dbReference>
<dbReference type="PANTHER" id="PTHR39080:SF1">
    <property type="entry name" value="LARGE RIBOSOMAL SUBUNIT PROTEIN BL28A"/>
    <property type="match status" value="1"/>
</dbReference>
<dbReference type="InterPro" id="IPR050096">
    <property type="entry name" value="Bacterial_rp_bL28"/>
</dbReference>
<dbReference type="InterPro" id="IPR001383">
    <property type="entry name" value="Ribosomal_bL28_bact-type"/>
</dbReference>
<dbReference type="AlphaFoldDB" id="A0A1I1F4F2"/>
<dbReference type="GO" id="GO:0006412">
    <property type="term" value="P:translation"/>
    <property type="evidence" value="ECO:0007669"/>
    <property type="project" value="InterPro"/>
</dbReference>
<dbReference type="GO" id="GO:0003735">
    <property type="term" value="F:structural constituent of ribosome"/>
    <property type="evidence" value="ECO:0007669"/>
    <property type="project" value="InterPro"/>
</dbReference>
<evidence type="ECO:0000256" key="5">
    <source>
        <dbReference type="ARBA" id="ARBA00035475"/>
    </source>
</evidence>
<dbReference type="PANTHER" id="PTHR39080">
    <property type="entry name" value="50S RIBOSOMAL PROTEIN L28"/>
    <property type="match status" value="1"/>
</dbReference>
<gene>
    <name evidence="6" type="ORF">SAMN02745150_01398</name>
</gene>
<evidence type="ECO:0000256" key="4">
    <source>
        <dbReference type="ARBA" id="ARBA00035174"/>
    </source>
</evidence>
<dbReference type="Pfam" id="PF00830">
    <property type="entry name" value="Ribosomal_L28"/>
    <property type="match status" value="1"/>
</dbReference>
<dbReference type="InterPro" id="IPR037147">
    <property type="entry name" value="Ribosomal_bL28_sf"/>
</dbReference>
<dbReference type="Proteomes" id="UP000240042">
    <property type="component" value="Unassembled WGS sequence"/>
</dbReference>
<proteinExistence type="inferred from homology"/>
<evidence type="ECO:0000313" key="7">
    <source>
        <dbReference type="Proteomes" id="UP000240042"/>
    </source>
</evidence>
<dbReference type="GO" id="GO:0005840">
    <property type="term" value="C:ribosome"/>
    <property type="evidence" value="ECO:0007669"/>
    <property type="project" value="UniProtKB-KW"/>
</dbReference>
<evidence type="ECO:0000256" key="3">
    <source>
        <dbReference type="ARBA" id="ARBA00023274"/>
    </source>
</evidence>
<dbReference type="GO" id="GO:1990904">
    <property type="term" value="C:ribonucleoprotein complex"/>
    <property type="evidence" value="ECO:0007669"/>
    <property type="project" value="UniProtKB-KW"/>
</dbReference>
<keyword evidence="3" id="KW-0687">Ribonucleoprotein</keyword>
<evidence type="ECO:0000256" key="1">
    <source>
        <dbReference type="ARBA" id="ARBA00008760"/>
    </source>
</evidence>
<evidence type="ECO:0000313" key="6">
    <source>
        <dbReference type="EMBL" id="SFB94194.1"/>
    </source>
</evidence>
<dbReference type="SUPFAM" id="SSF143800">
    <property type="entry name" value="L28p-like"/>
    <property type="match status" value="1"/>
</dbReference>
<comment type="similarity">
    <text evidence="1">Belongs to the bacterial ribosomal protein bL28 family.</text>
</comment>
<dbReference type="STRING" id="34097.SAMN02745150_01398"/>
<protein>
    <recommendedName>
        <fullName evidence="4">Large ribosomal subunit protein bL28</fullName>
    </recommendedName>
    <alternativeName>
        <fullName evidence="5">50S ribosomal protein L28</fullName>
    </alternativeName>
</protein>
<keyword evidence="7" id="KW-1185">Reference proteome</keyword>
<dbReference type="Gene3D" id="2.30.170.40">
    <property type="entry name" value="Ribosomal protein L28/L24"/>
    <property type="match status" value="1"/>
</dbReference>
<keyword evidence="2 6" id="KW-0689">Ribosomal protein</keyword>
<organism evidence="6 7">
    <name type="scientific">Brevinema andersonii</name>
    <dbReference type="NCBI Taxonomy" id="34097"/>
    <lineage>
        <taxon>Bacteria</taxon>
        <taxon>Pseudomonadati</taxon>
        <taxon>Spirochaetota</taxon>
        <taxon>Spirochaetia</taxon>
        <taxon>Brevinematales</taxon>
        <taxon>Brevinemataceae</taxon>
        <taxon>Brevinema</taxon>
    </lineage>
</organism>
<name>A0A1I1F4F2_BREAD</name>
<evidence type="ECO:0000256" key="2">
    <source>
        <dbReference type="ARBA" id="ARBA00022980"/>
    </source>
</evidence>
<reference evidence="7" key="1">
    <citation type="submission" date="2016-10" db="EMBL/GenBank/DDBJ databases">
        <authorList>
            <person name="Varghese N."/>
            <person name="Submissions S."/>
        </authorList>
    </citation>
    <scope>NUCLEOTIDE SEQUENCE [LARGE SCALE GENOMIC DNA]</scope>
    <source>
        <strain evidence="7">ATCC 43811</strain>
    </source>
</reference>
<dbReference type="NCBIfam" id="TIGR00009">
    <property type="entry name" value="L28"/>
    <property type="match status" value="1"/>
</dbReference>